<feature type="region of interest" description="Disordered" evidence="7">
    <location>
        <begin position="13"/>
        <end position="32"/>
    </location>
</feature>
<dbReference type="STRING" id="6412.T1EF63"/>
<evidence type="ECO:0000256" key="2">
    <source>
        <dbReference type="ARBA" id="ARBA00022603"/>
    </source>
</evidence>
<reference evidence="9 11" key="2">
    <citation type="journal article" date="2013" name="Nature">
        <title>Insights into bilaterian evolution from three spiralian genomes.</title>
        <authorList>
            <person name="Simakov O."/>
            <person name="Marletaz F."/>
            <person name="Cho S.J."/>
            <person name="Edsinger-Gonzales E."/>
            <person name="Havlak P."/>
            <person name="Hellsten U."/>
            <person name="Kuo D.H."/>
            <person name="Larsson T."/>
            <person name="Lv J."/>
            <person name="Arendt D."/>
            <person name="Savage R."/>
            <person name="Osoegawa K."/>
            <person name="de Jong P."/>
            <person name="Grimwood J."/>
            <person name="Chapman J.A."/>
            <person name="Shapiro H."/>
            <person name="Aerts A."/>
            <person name="Otillar R.P."/>
            <person name="Terry A.Y."/>
            <person name="Boore J.L."/>
            <person name="Grigoriev I.V."/>
            <person name="Lindberg D.R."/>
            <person name="Seaver E.C."/>
            <person name="Weisblat D.A."/>
            <person name="Putnam N.H."/>
            <person name="Rokhsar D.S."/>
        </authorList>
    </citation>
    <scope>NUCLEOTIDE SEQUENCE</scope>
</reference>
<sequence>MFGLKRKPPYYRSVREVADNDKKPKNDTTNSPKKFIYGNYNRYYGYRNPSREPDGRLSLMKKEWFEGKNILDVGCNVGQVTLAIATNFLPKTIVGMDIDRELILVAKKNIRHCLIDNSDGDLGAGESACDGGGKTENGVDESKNSSASNDIKRVHLLKSVFFIHGNYVPEDDGGVDLVIEEYDVILALSITKWIHFNFGDDGLKRSFKKMYKQLRVSGLLVLEAQEWSSYKKKKKLSDTIYQNYLSIQFKPDQFLDYLTNNIGFQLIDTLLPKHVQSKGFQRPIWIMQK</sequence>
<evidence type="ECO:0000256" key="5">
    <source>
        <dbReference type="PROSITE-ProRule" id="PRU00848"/>
    </source>
</evidence>
<protein>
    <recommendedName>
        <fullName evidence="6">RNA methyltransferase</fullName>
        <ecNumber evidence="6">2.1.1.-</ecNumber>
    </recommendedName>
</protein>
<dbReference type="SUPFAM" id="SSF53335">
    <property type="entry name" value="S-adenosyl-L-methionine-dependent methyltransferases"/>
    <property type="match status" value="1"/>
</dbReference>
<dbReference type="eggNOG" id="KOG2899">
    <property type="taxonomic scope" value="Eukaryota"/>
</dbReference>
<dbReference type="GO" id="GO:0008173">
    <property type="term" value="F:RNA methyltransferase activity"/>
    <property type="evidence" value="ECO:0000318"/>
    <property type="project" value="GO_Central"/>
</dbReference>
<dbReference type="HOGENOM" id="CLU_004729_2_0_1"/>
<dbReference type="Pfam" id="PF06859">
    <property type="entry name" value="Bin3"/>
    <property type="match status" value="1"/>
</dbReference>
<reference evidence="10" key="3">
    <citation type="submission" date="2015-06" db="UniProtKB">
        <authorList>
            <consortium name="EnsemblMetazoa"/>
        </authorList>
    </citation>
    <scope>IDENTIFICATION</scope>
</reference>
<dbReference type="PANTHER" id="PTHR12315">
    <property type="entry name" value="BICOID-INTERACTING PROTEIN RELATED"/>
    <property type="match status" value="1"/>
</dbReference>
<evidence type="ECO:0000256" key="3">
    <source>
        <dbReference type="ARBA" id="ARBA00022679"/>
    </source>
</evidence>
<dbReference type="Proteomes" id="UP000015101">
    <property type="component" value="Unassembled WGS sequence"/>
</dbReference>
<dbReference type="GO" id="GO:0008171">
    <property type="term" value="F:O-methyltransferase activity"/>
    <property type="evidence" value="ECO:0000318"/>
    <property type="project" value="GO_Central"/>
</dbReference>
<evidence type="ECO:0000259" key="8">
    <source>
        <dbReference type="PROSITE" id="PS51515"/>
    </source>
</evidence>
<evidence type="ECO:0000313" key="10">
    <source>
        <dbReference type="EnsemblMetazoa" id="HelroP110926"/>
    </source>
</evidence>
<dbReference type="GeneID" id="20195215"/>
<dbReference type="KEGG" id="hro:HELRODRAFT_110926"/>
<dbReference type="PANTHER" id="PTHR12315:SF0">
    <property type="entry name" value="7SK SNRNA METHYLPHOSPHATE CAPPING ENZYME"/>
    <property type="match status" value="1"/>
</dbReference>
<evidence type="ECO:0000256" key="7">
    <source>
        <dbReference type="SAM" id="MobiDB-lite"/>
    </source>
</evidence>
<keyword evidence="4 5" id="KW-0949">S-adenosyl-L-methionine</keyword>
<organism evidence="10 11">
    <name type="scientific">Helobdella robusta</name>
    <name type="common">Californian leech</name>
    <dbReference type="NCBI Taxonomy" id="6412"/>
    <lineage>
        <taxon>Eukaryota</taxon>
        <taxon>Metazoa</taxon>
        <taxon>Spiralia</taxon>
        <taxon>Lophotrochozoa</taxon>
        <taxon>Annelida</taxon>
        <taxon>Clitellata</taxon>
        <taxon>Hirudinea</taxon>
        <taxon>Rhynchobdellida</taxon>
        <taxon>Glossiphoniidae</taxon>
        <taxon>Helobdella</taxon>
    </lineage>
</organism>
<feature type="compositionally biased region" description="Basic and acidic residues" evidence="7">
    <location>
        <begin position="13"/>
        <end position="26"/>
    </location>
</feature>
<dbReference type="PROSITE" id="PS51515">
    <property type="entry name" value="BIN3_SAM"/>
    <property type="match status" value="1"/>
</dbReference>
<dbReference type="Gene3D" id="3.40.50.150">
    <property type="entry name" value="Vaccinia Virus protein VP39"/>
    <property type="match status" value="1"/>
</dbReference>
<dbReference type="OMA" id="KWIHLFH"/>
<dbReference type="InterPro" id="IPR024160">
    <property type="entry name" value="BIN3_SAM-bd_dom"/>
</dbReference>
<accession>T1EF63</accession>
<dbReference type="GO" id="GO:0017069">
    <property type="term" value="F:snRNA binding"/>
    <property type="evidence" value="ECO:0000318"/>
    <property type="project" value="GO_Central"/>
</dbReference>
<keyword evidence="2 6" id="KW-0489">Methyltransferase</keyword>
<dbReference type="GO" id="GO:0040031">
    <property type="term" value="P:snRNA modification"/>
    <property type="evidence" value="ECO:0000318"/>
    <property type="project" value="GO_Central"/>
</dbReference>
<dbReference type="InParanoid" id="T1EF63"/>
<evidence type="ECO:0000313" key="11">
    <source>
        <dbReference type="Proteomes" id="UP000015101"/>
    </source>
</evidence>
<evidence type="ECO:0000256" key="1">
    <source>
        <dbReference type="ARBA" id="ARBA00008361"/>
    </source>
</evidence>
<dbReference type="EC" id="2.1.1.-" evidence="6"/>
<dbReference type="OrthoDB" id="273070at2759"/>
<feature type="domain" description="Bin3-type SAM" evidence="8">
    <location>
        <begin position="54"/>
        <end position="289"/>
    </location>
</feature>
<dbReference type="AlphaFoldDB" id="T1EF63"/>
<feature type="region of interest" description="Disordered" evidence="7">
    <location>
        <begin position="127"/>
        <end position="146"/>
    </location>
</feature>
<dbReference type="EMBL" id="AMQM01003699">
    <property type="status" value="NOT_ANNOTATED_CDS"/>
    <property type="molecule type" value="Genomic_DNA"/>
</dbReference>
<dbReference type="CDD" id="cd02440">
    <property type="entry name" value="AdoMet_MTases"/>
    <property type="match status" value="1"/>
</dbReference>
<evidence type="ECO:0000256" key="4">
    <source>
        <dbReference type="ARBA" id="ARBA00022691"/>
    </source>
</evidence>
<dbReference type="InterPro" id="IPR029063">
    <property type="entry name" value="SAM-dependent_MTases_sf"/>
</dbReference>
<name>T1EF63_HELRO</name>
<dbReference type="EnsemblMetazoa" id="HelroT110926">
    <property type="protein sequence ID" value="HelroP110926"/>
    <property type="gene ID" value="HelroG110926"/>
</dbReference>
<dbReference type="InterPro" id="IPR039772">
    <property type="entry name" value="Bin3-like"/>
</dbReference>
<dbReference type="InterPro" id="IPR010675">
    <property type="entry name" value="Bin3_C"/>
</dbReference>
<proteinExistence type="inferred from homology"/>
<gene>
    <name evidence="10" type="primary">20195215</name>
    <name evidence="9" type="ORF">HELRODRAFT_110926</name>
</gene>
<dbReference type="RefSeq" id="XP_009014984.1">
    <property type="nucleotide sequence ID" value="XM_009016736.1"/>
</dbReference>
<evidence type="ECO:0000256" key="6">
    <source>
        <dbReference type="RuleBase" id="RU367087"/>
    </source>
</evidence>
<keyword evidence="11" id="KW-1185">Reference proteome</keyword>
<evidence type="ECO:0000313" key="9">
    <source>
        <dbReference type="EMBL" id="ESO06888.1"/>
    </source>
</evidence>
<keyword evidence="3 6" id="KW-0808">Transferase</keyword>
<reference evidence="11" key="1">
    <citation type="submission" date="2012-12" db="EMBL/GenBank/DDBJ databases">
        <authorList>
            <person name="Hellsten U."/>
            <person name="Grimwood J."/>
            <person name="Chapman J.A."/>
            <person name="Shapiro H."/>
            <person name="Aerts A."/>
            <person name="Otillar R.P."/>
            <person name="Terry A.Y."/>
            <person name="Boore J.L."/>
            <person name="Simakov O."/>
            <person name="Marletaz F."/>
            <person name="Cho S.-J."/>
            <person name="Edsinger-Gonzales E."/>
            <person name="Havlak P."/>
            <person name="Kuo D.-H."/>
            <person name="Larsson T."/>
            <person name="Lv J."/>
            <person name="Arendt D."/>
            <person name="Savage R."/>
            <person name="Osoegawa K."/>
            <person name="de Jong P."/>
            <person name="Lindberg D.R."/>
            <person name="Seaver E.C."/>
            <person name="Weisblat D.A."/>
            <person name="Putnam N.H."/>
            <person name="Grigoriev I.V."/>
            <person name="Rokhsar D.S."/>
        </authorList>
    </citation>
    <scope>NUCLEOTIDE SEQUENCE</scope>
</reference>
<dbReference type="GO" id="GO:0032259">
    <property type="term" value="P:methylation"/>
    <property type="evidence" value="ECO:0007669"/>
    <property type="project" value="UniProtKB-KW"/>
</dbReference>
<dbReference type="EMBL" id="KB096275">
    <property type="protein sequence ID" value="ESO06888.1"/>
    <property type="molecule type" value="Genomic_DNA"/>
</dbReference>
<dbReference type="FunCoup" id="T1EF63">
    <property type="interactions" value="242"/>
</dbReference>
<dbReference type="CTD" id="20195215"/>
<comment type="similarity">
    <text evidence="1 6">Belongs to the methyltransferase superfamily.</text>
</comment>